<evidence type="ECO:0000313" key="9">
    <source>
        <dbReference type="Proteomes" id="UP000006911"/>
    </source>
</evidence>
<feature type="region of interest" description="Disordered" evidence="5">
    <location>
        <begin position="163"/>
        <end position="198"/>
    </location>
</feature>
<dbReference type="PANTHER" id="PTHR15549">
    <property type="entry name" value="PAIRED IMMUNOGLOBULIN-LIKE TYPE 2 RECEPTOR"/>
    <property type="match status" value="1"/>
</dbReference>
<evidence type="ECO:0000313" key="8">
    <source>
        <dbReference type="EMBL" id="CAZ83137.1"/>
    </source>
</evidence>
<keyword evidence="4 6" id="KW-0472">Membrane</keyword>
<evidence type="ECO:0000256" key="5">
    <source>
        <dbReference type="SAM" id="MobiDB-lite"/>
    </source>
</evidence>
<dbReference type="AlphaFoldDB" id="D5GF44"/>
<proteinExistence type="predicted"/>
<keyword evidence="3 6" id="KW-1133">Transmembrane helix</keyword>
<protein>
    <submittedName>
        <fullName evidence="8">(Perigord truffle) hypothetical protein</fullName>
    </submittedName>
</protein>
<feature type="compositionally biased region" description="Low complexity" evidence="5">
    <location>
        <begin position="173"/>
        <end position="195"/>
    </location>
</feature>
<dbReference type="RefSeq" id="XP_002838946.1">
    <property type="nucleotide sequence ID" value="XM_002838900.1"/>
</dbReference>
<evidence type="ECO:0000256" key="7">
    <source>
        <dbReference type="SAM" id="SignalP"/>
    </source>
</evidence>
<dbReference type="GO" id="GO:0016020">
    <property type="term" value="C:membrane"/>
    <property type="evidence" value="ECO:0007669"/>
    <property type="project" value="UniProtKB-SubCell"/>
</dbReference>
<reference evidence="8 9" key="1">
    <citation type="journal article" date="2010" name="Nature">
        <title>Perigord black truffle genome uncovers evolutionary origins and mechanisms of symbiosis.</title>
        <authorList>
            <person name="Martin F."/>
            <person name="Kohler A."/>
            <person name="Murat C."/>
            <person name="Balestrini R."/>
            <person name="Coutinho P.M."/>
            <person name="Jaillon O."/>
            <person name="Montanini B."/>
            <person name="Morin E."/>
            <person name="Noel B."/>
            <person name="Percudani R."/>
            <person name="Porcel B."/>
            <person name="Rubini A."/>
            <person name="Amicucci A."/>
            <person name="Amselem J."/>
            <person name="Anthouard V."/>
            <person name="Arcioni S."/>
            <person name="Artiguenave F."/>
            <person name="Aury J.M."/>
            <person name="Ballario P."/>
            <person name="Bolchi A."/>
            <person name="Brenna A."/>
            <person name="Brun A."/>
            <person name="Buee M."/>
            <person name="Cantarel B."/>
            <person name="Chevalier G."/>
            <person name="Couloux A."/>
            <person name="Da Silva C."/>
            <person name="Denoeud F."/>
            <person name="Duplessis S."/>
            <person name="Ghignone S."/>
            <person name="Hilselberger B."/>
            <person name="Iotti M."/>
            <person name="Marcais B."/>
            <person name="Mello A."/>
            <person name="Miranda M."/>
            <person name="Pacioni G."/>
            <person name="Quesneville H."/>
            <person name="Riccioni C."/>
            <person name="Ruotolo R."/>
            <person name="Splivallo R."/>
            <person name="Stocchi V."/>
            <person name="Tisserant E."/>
            <person name="Viscomi A.R."/>
            <person name="Zambonelli A."/>
            <person name="Zampieri E."/>
            <person name="Henrissat B."/>
            <person name="Lebrun M.H."/>
            <person name="Paolocci F."/>
            <person name="Bonfante P."/>
            <person name="Ottonello S."/>
            <person name="Wincker P."/>
        </authorList>
    </citation>
    <scope>NUCLEOTIDE SEQUENCE [LARGE SCALE GENOMIC DNA]</scope>
    <source>
        <strain evidence="8 9">Mel28</strain>
    </source>
</reference>
<dbReference type="KEGG" id="tml:GSTUM_00001390001"/>
<dbReference type="InParanoid" id="D5GF44"/>
<keyword evidence="7" id="KW-0732">Signal</keyword>
<keyword evidence="9" id="KW-1185">Reference proteome</keyword>
<evidence type="ECO:0000256" key="3">
    <source>
        <dbReference type="ARBA" id="ARBA00022989"/>
    </source>
</evidence>
<dbReference type="STRING" id="656061.D5GF44"/>
<comment type="subcellular location">
    <subcellularLocation>
        <location evidence="1">Membrane</location>
        <topology evidence="1">Single-pass membrane protein</topology>
    </subcellularLocation>
</comment>
<evidence type="ECO:0000256" key="6">
    <source>
        <dbReference type="SAM" id="Phobius"/>
    </source>
</evidence>
<feature type="compositionally biased region" description="Low complexity" evidence="5">
    <location>
        <begin position="338"/>
        <end position="347"/>
    </location>
</feature>
<dbReference type="GO" id="GO:0071944">
    <property type="term" value="C:cell periphery"/>
    <property type="evidence" value="ECO:0007669"/>
    <property type="project" value="UniProtKB-ARBA"/>
</dbReference>
<dbReference type="InterPro" id="IPR051694">
    <property type="entry name" value="Immunoregulatory_rcpt-like"/>
</dbReference>
<evidence type="ECO:0000256" key="2">
    <source>
        <dbReference type="ARBA" id="ARBA00022692"/>
    </source>
</evidence>
<feature type="signal peptide" evidence="7">
    <location>
        <begin position="1"/>
        <end position="18"/>
    </location>
</feature>
<feature type="chain" id="PRO_5003072099" evidence="7">
    <location>
        <begin position="19"/>
        <end position="364"/>
    </location>
</feature>
<accession>D5GF44</accession>
<dbReference type="EMBL" id="FN430199">
    <property type="protein sequence ID" value="CAZ83137.1"/>
    <property type="molecule type" value="Genomic_DNA"/>
</dbReference>
<dbReference type="PANTHER" id="PTHR15549:SF26">
    <property type="entry name" value="AXIAL BUDDING PATTERN PROTEIN 2-RELATED"/>
    <property type="match status" value="1"/>
</dbReference>
<name>D5GF44_TUBMM</name>
<keyword evidence="2 6" id="KW-0812">Transmembrane</keyword>
<dbReference type="CDD" id="cd12087">
    <property type="entry name" value="TM_EGFR-like"/>
    <property type="match status" value="1"/>
</dbReference>
<dbReference type="Proteomes" id="UP000006911">
    <property type="component" value="Unassembled WGS sequence"/>
</dbReference>
<gene>
    <name evidence="8" type="ORF">GSTUM_00001390001</name>
</gene>
<feature type="region of interest" description="Disordered" evidence="5">
    <location>
        <begin position="308"/>
        <end position="364"/>
    </location>
</feature>
<organism evidence="8 9">
    <name type="scientific">Tuber melanosporum (strain Mel28)</name>
    <name type="common">Perigord black truffle</name>
    <dbReference type="NCBI Taxonomy" id="656061"/>
    <lineage>
        <taxon>Eukaryota</taxon>
        <taxon>Fungi</taxon>
        <taxon>Dikarya</taxon>
        <taxon>Ascomycota</taxon>
        <taxon>Pezizomycotina</taxon>
        <taxon>Pezizomycetes</taxon>
        <taxon>Pezizales</taxon>
        <taxon>Tuberaceae</taxon>
        <taxon>Tuber</taxon>
    </lineage>
</organism>
<feature type="transmembrane region" description="Helical" evidence="6">
    <location>
        <begin position="204"/>
        <end position="226"/>
    </location>
</feature>
<dbReference type="GeneID" id="9187998"/>
<evidence type="ECO:0000256" key="4">
    <source>
        <dbReference type="ARBA" id="ARBA00023136"/>
    </source>
</evidence>
<sequence length="364" mass="38266">MFSPLLLSAFLLYNPVRGVLVPRSVEPTPTKPSLVTLVVEITPAPAMPPVAAELLRRGSNPAIIPKDDSDLMRRQACGAYYVTCGSGSCCYLGQECYKNSAGGDSCRYPDVMDYSSLLASLTAIYGGNSFGYDAGVYSSIYSSYLDLLTGAYSLPGASNPTMGHNLPVSTARTGSSNSNSGSASSSSSSSTGSSTNEKKSNTGMIVGIAVGSAVGLAIIGAIVWYCRRKNRVPTPVSYPVGMAQGGTTPFQQYPQSQQVYAAQASQVDIKPPQVYQFQQQPFVTEISGTGIAPQYQVPPGNAFYAVQSTGYQGPVSPPSQSLAQEMSSDTQLYPPQPHQQQPPYGLPSNGTQGPPAEMDSGQRG</sequence>
<evidence type="ECO:0000256" key="1">
    <source>
        <dbReference type="ARBA" id="ARBA00004167"/>
    </source>
</evidence>
<dbReference type="HOGENOM" id="CLU_761168_0_0_1"/>
<feature type="compositionally biased region" description="Polar residues" evidence="5">
    <location>
        <begin position="318"/>
        <end position="330"/>
    </location>
</feature>
<feature type="compositionally biased region" description="Polar residues" evidence="5">
    <location>
        <begin position="163"/>
        <end position="172"/>
    </location>
</feature>